<name>A0AAC9TTR1_9GAMM</name>
<dbReference type="InterPro" id="IPR005565">
    <property type="entry name" value="Hemolysn_activator_HlyB_C"/>
</dbReference>
<dbReference type="PANTHER" id="PTHR34597:SF3">
    <property type="entry name" value="OUTER MEMBRANE TRANSPORTER CDIB"/>
    <property type="match status" value="1"/>
</dbReference>
<sequence>MRTGARLLPLLCCLWASGLMAADNQEMTQAPTENETASSEQKRPIKKIVVVSNAIFDESDPDAFFIHRWANYLHINTLESTILNKLSFDDTEKVSQKDLDEAQRILRYESYIRDAKISFAQRDPDATQEEIGEGETVLVETWDNWSLLPTFSASHSGGENKFSVGIKEDNLLGLGVRTRLKYTSDIDRTGYQLAFRVPSDWLVKHSTFSANFYDNSDGQATILNFTKPFYRLDSKNMYSAHFINDLRTDTIRQNGFDINEFEHQVEYLNAQYGWRLNKKDNWRSRIIVGVTQDKHSFDNIPLYPNSELPQDRDFLYPWVAYQFIEDDYRVLNNIYLINYNEDINLGWQHYLKLGIETQDTDSHSSPGYHFNWYSSRGYKSDEQLVLLRMDGEGVLATRQPDYFKVSATAEYFYKFNPKWTAYSKMRLSTSNNNYLDAPFALGDNTGVRGYPNDYQYGDNQWLISAEIRNYPNINLYQLAELGWALFTDVGQASGGPDHDNEVSGPIGSVGIGARIYSSRSSYGSVAHIDLTLPFTSGAEVNSWEWRFQVRSHF</sequence>
<feature type="signal peptide" evidence="1">
    <location>
        <begin position="1"/>
        <end position="21"/>
    </location>
</feature>
<dbReference type="GO" id="GO:0046819">
    <property type="term" value="P:protein secretion by the type V secretion system"/>
    <property type="evidence" value="ECO:0007669"/>
    <property type="project" value="TreeGrafter"/>
</dbReference>
<evidence type="ECO:0000259" key="2">
    <source>
        <dbReference type="Pfam" id="PF03865"/>
    </source>
</evidence>
<organism evidence="3 4">
    <name type="scientific">Shewanella marisflavi</name>
    <dbReference type="NCBI Taxonomy" id="260364"/>
    <lineage>
        <taxon>Bacteria</taxon>
        <taxon>Pseudomonadati</taxon>
        <taxon>Pseudomonadota</taxon>
        <taxon>Gammaproteobacteria</taxon>
        <taxon>Alteromonadales</taxon>
        <taxon>Shewanellaceae</taxon>
        <taxon>Shewanella</taxon>
    </lineage>
</organism>
<dbReference type="KEGG" id="smav:CFF01_01195"/>
<dbReference type="AlphaFoldDB" id="A0AAC9TTR1"/>
<dbReference type="Gene3D" id="2.40.160.50">
    <property type="entry name" value="membrane protein fhac: a member of the omp85/tpsb transporter family"/>
    <property type="match status" value="1"/>
</dbReference>
<dbReference type="PANTHER" id="PTHR34597">
    <property type="entry name" value="SLR1661 PROTEIN"/>
    <property type="match status" value="1"/>
</dbReference>
<dbReference type="GO" id="GO:0008320">
    <property type="term" value="F:protein transmembrane transporter activity"/>
    <property type="evidence" value="ECO:0007669"/>
    <property type="project" value="TreeGrafter"/>
</dbReference>
<evidence type="ECO:0000313" key="4">
    <source>
        <dbReference type="Proteomes" id="UP000198233"/>
    </source>
</evidence>
<feature type="domain" description="Haemolysin activator HlyB C-terminal" evidence="2">
    <location>
        <begin position="383"/>
        <end position="514"/>
    </location>
</feature>
<protein>
    <recommendedName>
        <fullName evidence="2">Haemolysin activator HlyB C-terminal domain-containing protein</fullName>
    </recommendedName>
</protein>
<keyword evidence="1" id="KW-0732">Signal</keyword>
<accession>A0AAC9TTR1</accession>
<gene>
    <name evidence="3" type="ORF">CFF01_01195</name>
</gene>
<feature type="chain" id="PRO_5042032587" description="Haemolysin activator HlyB C-terminal domain-containing protein" evidence="1">
    <location>
        <begin position="22"/>
        <end position="553"/>
    </location>
</feature>
<reference evidence="3 4" key="1">
    <citation type="submission" date="2017-06" db="EMBL/GenBank/DDBJ databases">
        <title>Complete genome sequence of Shewanella marisflavi EP1 associated with anaerobic 2,4-dinitrotoluene reduction and salt tolerance.</title>
        <authorList>
            <person name="Huang J."/>
        </authorList>
    </citation>
    <scope>NUCLEOTIDE SEQUENCE [LARGE SCALE GENOMIC DNA]</scope>
    <source>
        <strain evidence="3 4">EP1</strain>
    </source>
</reference>
<proteinExistence type="predicted"/>
<dbReference type="InterPro" id="IPR051544">
    <property type="entry name" value="TPS_OM_transporter"/>
</dbReference>
<evidence type="ECO:0000313" key="3">
    <source>
        <dbReference type="EMBL" id="ASJ95310.1"/>
    </source>
</evidence>
<dbReference type="GO" id="GO:0098046">
    <property type="term" value="C:type V protein secretion system complex"/>
    <property type="evidence" value="ECO:0007669"/>
    <property type="project" value="TreeGrafter"/>
</dbReference>
<evidence type="ECO:0000256" key="1">
    <source>
        <dbReference type="SAM" id="SignalP"/>
    </source>
</evidence>
<dbReference type="RefSeq" id="WP_088903571.1">
    <property type="nucleotide sequence ID" value="NZ_CP022272.1"/>
</dbReference>
<dbReference type="EMBL" id="CP022272">
    <property type="protein sequence ID" value="ASJ95310.1"/>
    <property type="molecule type" value="Genomic_DNA"/>
</dbReference>
<dbReference type="Proteomes" id="UP000198233">
    <property type="component" value="Chromosome"/>
</dbReference>
<dbReference type="Pfam" id="PF03865">
    <property type="entry name" value="ShlB"/>
    <property type="match status" value="1"/>
</dbReference>